<evidence type="ECO:0000313" key="7">
    <source>
        <dbReference type="EMBL" id="MDO3635069.1"/>
    </source>
</evidence>
<dbReference type="Proteomes" id="UP001168823">
    <property type="component" value="Unassembled WGS sequence"/>
</dbReference>
<dbReference type="PANTHER" id="PTHR43619">
    <property type="entry name" value="S-ADENOSYL-L-METHIONINE-DEPENDENT METHYLTRANSFERASE YKTD-RELATED"/>
    <property type="match status" value="1"/>
</dbReference>
<sequence>MGRTEGDSWDISENVGTTALATAMVRAAETTRDDRLTADPFAQHFLNAAVARGWKNPYATEAWNRNEYDDPAVARFRQASTDWAACRTRFIDDFLTVGGERQVVILAAGLDARAWRLTWPHATVVYELDQPGVLEFKDDTMRAHDAEPAIARRAVPIDLRRDWPAALTAAGFDPGEPTAWVAEGLLPYLPPAAQDLLFERIHQFSAARSRLVVDAYTPEFYANTAETFRRMNETTREDVYSGEELFFAGERADVVEWLADRGWSTRAAVAVDVMAQFGRPAPDDVPAGSLSSTFVTALR</sequence>
<organism evidence="7 8">
    <name type="scientific">Mycolicibacterium arseniciresistens</name>
    <dbReference type="NCBI Taxonomy" id="3062257"/>
    <lineage>
        <taxon>Bacteria</taxon>
        <taxon>Bacillati</taxon>
        <taxon>Actinomycetota</taxon>
        <taxon>Actinomycetes</taxon>
        <taxon>Mycobacteriales</taxon>
        <taxon>Mycobacteriaceae</taxon>
        <taxon>Mycolicibacterium</taxon>
    </lineage>
</organism>
<proteinExistence type="inferred from homology"/>
<comment type="similarity">
    <text evidence="2 6">Belongs to the UPF0677 family.</text>
</comment>
<dbReference type="Gene3D" id="3.40.50.150">
    <property type="entry name" value="Vaccinia Virus protein VP39"/>
    <property type="match status" value="1"/>
</dbReference>
<dbReference type="InterPro" id="IPR011610">
    <property type="entry name" value="SAM_mthyl_Trfase_ML2640-like"/>
</dbReference>
<evidence type="ECO:0000256" key="1">
    <source>
        <dbReference type="ARBA" id="ARBA00003907"/>
    </source>
</evidence>
<gene>
    <name evidence="7" type="ORF">Q2100_04845</name>
</gene>
<dbReference type="EMBL" id="JAUMSQ010000020">
    <property type="protein sequence ID" value="MDO3635069.1"/>
    <property type="molecule type" value="Genomic_DNA"/>
</dbReference>
<dbReference type="GO" id="GO:0032259">
    <property type="term" value="P:methylation"/>
    <property type="evidence" value="ECO:0007669"/>
    <property type="project" value="UniProtKB-KW"/>
</dbReference>
<dbReference type="PANTHER" id="PTHR43619:SF2">
    <property type="entry name" value="S-ADENOSYL-L-METHIONINE-DEPENDENT METHYLTRANSFERASES SUPERFAMILY PROTEIN"/>
    <property type="match status" value="1"/>
</dbReference>
<dbReference type="EC" id="2.1.1.-" evidence="6"/>
<evidence type="ECO:0000256" key="6">
    <source>
        <dbReference type="RuleBase" id="RU362030"/>
    </source>
</evidence>
<name>A0ABT8UFW6_9MYCO</name>
<accession>A0ABT8UFW6</accession>
<keyword evidence="5 6" id="KW-0949">S-adenosyl-L-methionine</keyword>
<dbReference type="RefSeq" id="WP_302913048.1">
    <property type="nucleotide sequence ID" value="NZ_JAUMSQ010000020.1"/>
</dbReference>
<evidence type="ECO:0000256" key="5">
    <source>
        <dbReference type="ARBA" id="ARBA00022691"/>
    </source>
</evidence>
<reference evidence="7" key="1">
    <citation type="submission" date="2023-07" db="EMBL/GenBank/DDBJ databases">
        <title>Mycolicibacterium sp. nov., a novel bacterial species.</title>
        <authorList>
            <person name="Cao Y."/>
        </authorList>
    </citation>
    <scope>NUCLEOTIDE SEQUENCE</scope>
    <source>
        <strain evidence="7">KC 300</strain>
    </source>
</reference>
<evidence type="ECO:0000256" key="4">
    <source>
        <dbReference type="ARBA" id="ARBA00022679"/>
    </source>
</evidence>
<comment type="function">
    <text evidence="1 6">Exhibits S-adenosyl-L-methionine-dependent methyltransferase activity.</text>
</comment>
<dbReference type="Pfam" id="PF04072">
    <property type="entry name" value="LCM"/>
    <property type="match status" value="1"/>
</dbReference>
<dbReference type="GO" id="GO:0008168">
    <property type="term" value="F:methyltransferase activity"/>
    <property type="evidence" value="ECO:0007669"/>
    <property type="project" value="UniProtKB-KW"/>
</dbReference>
<keyword evidence="8" id="KW-1185">Reference proteome</keyword>
<evidence type="ECO:0000256" key="3">
    <source>
        <dbReference type="ARBA" id="ARBA00022603"/>
    </source>
</evidence>
<comment type="caution">
    <text evidence="7">The sequence shown here is derived from an EMBL/GenBank/DDBJ whole genome shotgun (WGS) entry which is preliminary data.</text>
</comment>
<protein>
    <recommendedName>
        <fullName evidence="6">S-adenosyl-L-methionine-dependent methyltransferase</fullName>
        <ecNumber evidence="6">2.1.1.-</ecNumber>
    </recommendedName>
</protein>
<keyword evidence="4 7" id="KW-0808">Transferase</keyword>
<dbReference type="SUPFAM" id="SSF53335">
    <property type="entry name" value="S-adenosyl-L-methionine-dependent methyltransferases"/>
    <property type="match status" value="1"/>
</dbReference>
<dbReference type="InterPro" id="IPR007213">
    <property type="entry name" value="Ppm1/Ppm2/Tcmp"/>
</dbReference>
<evidence type="ECO:0000313" key="8">
    <source>
        <dbReference type="Proteomes" id="UP001168823"/>
    </source>
</evidence>
<dbReference type="InterPro" id="IPR029063">
    <property type="entry name" value="SAM-dependent_MTases_sf"/>
</dbReference>
<dbReference type="NCBIfam" id="TIGR00027">
    <property type="entry name" value="mthyl_TIGR00027"/>
    <property type="match status" value="1"/>
</dbReference>
<evidence type="ECO:0000256" key="2">
    <source>
        <dbReference type="ARBA" id="ARBA00008138"/>
    </source>
</evidence>
<keyword evidence="3 6" id="KW-0489">Methyltransferase</keyword>